<dbReference type="Pfam" id="PF05635">
    <property type="entry name" value="23S_rRNA_IVP"/>
    <property type="match status" value="1"/>
</dbReference>
<name>A0A4U0GN59_9SPHI</name>
<dbReference type="RefSeq" id="WP_136823162.1">
    <property type="nucleotide sequence ID" value="NZ_BMJX01000012.1"/>
</dbReference>
<protein>
    <submittedName>
        <fullName evidence="1">Four helix bundle protein</fullName>
    </submittedName>
</protein>
<reference evidence="1 2" key="1">
    <citation type="submission" date="2019-04" db="EMBL/GenBank/DDBJ databases">
        <title>Sphingobacterium olei sp. nov., isolated from oil-contaminated soil.</title>
        <authorList>
            <person name="Liu B."/>
        </authorList>
    </citation>
    <scope>NUCLEOTIDE SEQUENCE [LARGE SCALE GENOMIC DNA]</scope>
    <source>
        <strain evidence="1 2">Y3L14</strain>
    </source>
</reference>
<keyword evidence="2" id="KW-1185">Reference proteome</keyword>
<evidence type="ECO:0000313" key="2">
    <source>
        <dbReference type="Proteomes" id="UP000309872"/>
    </source>
</evidence>
<accession>A0A4U0GN59</accession>
<dbReference type="Gene3D" id="1.20.1440.60">
    <property type="entry name" value="23S rRNA-intervening sequence"/>
    <property type="match status" value="1"/>
</dbReference>
<dbReference type="PANTHER" id="PTHR38471:SF2">
    <property type="entry name" value="FOUR HELIX BUNDLE PROTEIN"/>
    <property type="match status" value="1"/>
</dbReference>
<dbReference type="NCBIfam" id="NF008911">
    <property type="entry name" value="PRK12275.1-2"/>
    <property type="match status" value="1"/>
</dbReference>
<dbReference type="SUPFAM" id="SSF158446">
    <property type="entry name" value="IVS-encoded protein-like"/>
    <property type="match status" value="1"/>
</dbReference>
<comment type="caution">
    <text evidence="1">The sequence shown here is derived from an EMBL/GenBank/DDBJ whole genome shotgun (WGS) entry which is preliminary data.</text>
</comment>
<dbReference type="EMBL" id="SUKA01000012">
    <property type="protein sequence ID" value="TJY60157.1"/>
    <property type="molecule type" value="Genomic_DNA"/>
</dbReference>
<organism evidence="1 2">
    <name type="scientific">Sphingobacterium alkalisoli</name>
    <dbReference type="NCBI Taxonomy" id="1874115"/>
    <lineage>
        <taxon>Bacteria</taxon>
        <taxon>Pseudomonadati</taxon>
        <taxon>Bacteroidota</taxon>
        <taxon>Sphingobacteriia</taxon>
        <taxon>Sphingobacteriales</taxon>
        <taxon>Sphingobacteriaceae</taxon>
        <taxon>Sphingobacterium</taxon>
    </lineage>
</organism>
<dbReference type="InterPro" id="IPR036583">
    <property type="entry name" value="23S_rRNA_IVS_sf"/>
</dbReference>
<dbReference type="PANTHER" id="PTHR38471">
    <property type="entry name" value="FOUR HELIX BUNDLE PROTEIN"/>
    <property type="match status" value="1"/>
</dbReference>
<dbReference type="AlphaFoldDB" id="A0A4U0GN59"/>
<dbReference type="CDD" id="cd16377">
    <property type="entry name" value="23S_rRNA_IVP_like"/>
    <property type="match status" value="1"/>
</dbReference>
<dbReference type="NCBIfam" id="TIGR02436">
    <property type="entry name" value="four helix bundle protein"/>
    <property type="match status" value="1"/>
</dbReference>
<dbReference type="InterPro" id="IPR012657">
    <property type="entry name" value="23S_rRNA-intervening_sequence"/>
</dbReference>
<proteinExistence type="predicted"/>
<sequence>MKTHKDLDVWKKSIDLVTIIYELTKDFPKEEMYGLTNQIRRGAVSIPSNIAEGAARQSKKEFTQFLYIALGSAMEVETQLIISMNLGYIAQKKQLEIINEINSIGKMINGLITYLKSRN</sequence>
<dbReference type="Proteomes" id="UP000309872">
    <property type="component" value="Unassembled WGS sequence"/>
</dbReference>
<evidence type="ECO:0000313" key="1">
    <source>
        <dbReference type="EMBL" id="TJY60157.1"/>
    </source>
</evidence>
<gene>
    <name evidence="1" type="ORF">FAZ19_23180</name>
</gene>
<dbReference type="OrthoDB" id="9811959at2"/>